<accession>A0AA38SE03</accession>
<evidence type="ECO:0000259" key="7">
    <source>
        <dbReference type="PROSITE" id="PS50075"/>
    </source>
</evidence>
<evidence type="ECO:0000256" key="5">
    <source>
        <dbReference type="ARBA" id="ARBA00023268"/>
    </source>
</evidence>
<dbReference type="Pfam" id="PF00698">
    <property type="entry name" value="Acyl_transf_1"/>
    <property type="match status" value="1"/>
</dbReference>
<dbReference type="InterPro" id="IPR009081">
    <property type="entry name" value="PP-bd_ACP"/>
</dbReference>
<dbReference type="InterPro" id="IPR020843">
    <property type="entry name" value="ER"/>
</dbReference>
<reference evidence="10" key="1">
    <citation type="submission" date="2022-07" db="EMBL/GenBank/DDBJ databases">
        <title>Fungi with potential for degradation of polypropylene.</title>
        <authorList>
            <person name="Gostincar C."/>
        </authorList>
    </citation>
    <scope>NUCLEOTIDE SEQUENCE</scope>
    <source>
        <strain evidence="10">EXF-13287</strain>
    </source>
</reference>
<dbReference type="InterPro" id="IPR020807">
    <property type="entry name" value="PKS_DH"/>
</dbReference>
<dbReference type="Proteomes" id="UP001174691">
    <property type="component" value="Unassembled WGS sequence"/>
</dbReference>
<dbReference type="InterPro" id="IPR006162">
    <property type="entry name" value="Ppantetheine_attach_site"/>
</dbReference>
<dbReference type="EMBL" id="JANBVN010000051">
    <property type="protein sequence ID" value="KAJ9156732.1"/>
    <property type="molecule type" value="Genomic_DNA"/>
</dbReference>
<dbReference type="SUPFAM" id="SSF51735">
    <property type="entry name" value="NAD(P)-binding Rossmann-fold domains"/>
    <property type="match status" value="2"/>
</dbReference>
<dbReference type="Gene3D" id="3.10.129.110">
    <property type="entry name" value="Polyketide synthase dehydratase"/>
    <property type="match status" value="1"/>
</dbReference>
<dbReference type="Pfam" id="PF08659">
    <property type="entry name" value="KR"/>
    <property type="match status" value="1"/>
</dbReference>
<dbReference type="InterPro" id="IPR014030">
    <property type="entry name" value="Ketoacyl_synth_N"/>
</dbReference>
<dbReference type="GO" id="GO:0030639">
    <property type="term" value="P:polyketide biosynthetic process"/>
    <property type="evidence" value="ECO:0007669"/>
    <property type="project" value="UniProtKB-ARBA"/>
</dbReference>
<dbReference type="Gene3D" id="3.30.70.3290">
    <property type="match status" value="1"/>
</dbReference>
<dbReference type="InterPro" id="IPR032821">
    <property type="entry name" value="PKS_assoc"/>
</dbReference>
<dbReference type="InterPro" id="IPR011032">
    <property type="entry name" value="GroES-like_sf"/>
</dbReference>
<feature type="region of interest" description="C-terminal hotdog fold" evidence="6">
    <location>
        <begin position="1076"/>
        <end position="1230"/>
    </location>
</feature>
<comment type="caution">
    <text evidence="10">The sequence shown here is derived from an EMBL/GenBank/DDBJ whole genome shotgun (WGS) entry which is preliminary data.</text>
</comment>
<feature type="domain" description="Carrier" evidence="7">
    <location>
        <begin position="2087"/>
        <end position="2164"/>
    </location>
</feature>
<gene>
    <name evidence="10" type="ORF">NKR19_g4179</name>
</gene>
<proteinExistence type="predicted"/>
<dbReference type="InterPro" id="IPR013968">
    <property type="entry name" value="PKS_KR"/>
</dbReference>
<dbReference type="InterPro" id="IPR049552">
    <property type="entry name" value="PKS_DH_N"/>
</dbReference>
<dbReference type="PROSITE" id="PS52019">
    <property type="entry name" value="PKS_MFAS_DH"/>
    <property type="match status" value="1"/>
</dbReference>
<dbReference type="InterPro" id="IPR014043">
    <property type="entry name" value="Acyl_transferase_dom"/>
</dbReference>
<evidence type="ECO:0000313" key="10">
    <source>
        <dbReference type="EMBL" id="KAJ9156732.1"/>
    </source>
</evidence>
<dbReference type="CDD" id="cd05195">
    <property type="entry name" value="enoyl_red"/>
    <property type="match status" value="1"/>
</dbReference>
<dbReference type="InterPro" id="IPR020806">
    <property type="entry name" value="PKS_PP-bd"/>
</dbReference>
<dbReference type="Pfam" id="PF21089">
    <property type="entry name" value="PKS_DH_N"/>
    <property type="match status" value="1"/>
</dbReference>
<dbReference type="PANTHER" id="PTHR43775">
    <property type="entry name" value="FATTY ACID SYNTHASE"/>
    <property type="match status" value="1"/>
</dbReference>
<keyword evidence="5" id="KW-0511">Multifunctional enzyme</keyword>
<feature type="domain" description="PKS/mFAS DH" evidence="9">
    <location>
        <begin position="924"/>
        <end position="1230"/>
    </location>
</feature>
<keyword evidence="3" id="KW-0808">Transferase</keyword>
<dbReference type="SMART" id="SM00827">
    <property type="entry name" value="PKS_AT"/>
    <property type="match status" value="1"/>
</dbReference>
<dbReference type="SUPFAM" id="SSF47336">
    <property type="entry name" value="ACP-like"/>
    <property type="match status" value="1"/>
</dbReference>
<evidence type="ECO:0000259" key="9">
    <source>
        <dbReference type="PROSITE" id="PS52019"/>
    </source>
</evidence>
<dbReference type="InterPro" id="IPR036291">
    <property type="entry name" value="NAD(P)-bd_dom_sf"/>
</dbReference>
<dbReference type="SMART" id="SM00826">
    <property type="entry name" value="PKS_DH"/>
    <property type="match status" value="1"/>
</dbReference>
<dbReference type="SMART" id="SM00822">
    <property type="entry name" value="PKS_KR"/>
    <property type="match status" value="1"/>
</dbReference>
<dbReference type="InterPro" id="IPR001227">
    <property type="entry name" value="Ac_transferase_dom_sf"/>
</dbReference>
<dbReference type="InterPro" id="IPR014031">
    <property type="entry name" value="Ketoacyl_synth_C"/>
</dbReference>
<keyword evidence="4" id="KW-0560">Oxidoreductase</keyword>
<dbReference type="SUPFAM" id="SSF52151">
    <property type="entry name" value="FabD/lysophospholipase-like"/>
    <property type="match status" value="1"/>
</dbReference>
<dbReference type="InterPro" id="IPR049551">
    <property type="entry name" value="PKS_DH_C"/>
</dbReference>
<dbReference type="InterPro" id="IPR016035">
    <property type="entry name" value="Acyl_Trfase/lysoPLipase"/>
</dbReference>
<dbReference type="SMART" id="SM00825">
    <property type="entry name" value="PKS_KS"/>
    <property type="match status" value="1"/>
</dbReference>
<dbReference type="Gene3D" id="3.90.180.10">
    <property type="entry name" value="Medium-chain alcohol dehydrogenases, catalytic domain"/>
    <property type="match status" value="1"/>
</dbReference>
<comment type="caution">
    <text evidence="6">Lacks conserved residue(s) required for the propagation of feature annotation.</text>
</comment>
<evidence type="ECO:0000256" key="4">
    <source>
        <dbReference type="ARBA" id="ARBA00023002"/>
    </source>
</evidence>
<dbReference type="Pfam" id="PF23114">
    <property type="entry name" value="NAD-bd_HRPKS_sdrA"/>
    <property type="match status" value="1"/>
</dbReference>
<protein>
    <submittedName>
        <fullName evidence="10">Ketoacyl-synt-domain-containing protein</fullName>
    </submittedName>
</protein>
<dbReference type="Pfam" id="PF14765">
    <property type="entry name" value="PS-DH"/>
    <property type="match status" value="1"/>
</dbReference>
<keyword evidence="11" id="KW-1185">Reference proteome</keyword>
<dbReference type="InterPro" id="IPR016036">
    <property type="entry name" value="Malonyl_transacylase_ACP-bd"/>
</dbReference>
<dbReference type="PROSITE" id="PS52004">
    <property type="entry name" value="KS3_2"/>
    <property type="match status" value="1"/>
</dbReference>
<evidence type="ECO:0000256" key="2">
    <source>
        <dbReference type="ARBA" id="ARBA00022553"/>
    </source>
</evidence>
<feature type="domain" description="Ketosynthase family 3 (KS3)" evidence="8">
    <location>
        <begin position="7"/>
        <end position="432"/>
    </location>
</feature>
<organism evidence="10 11">
    <name type="scientific">Coniochaeta hoffmannii</name>
    <dbReference type="NCBI Taxonomy" id="91930"/>
    <lineage>
        <taxon>Eukaryota</taxon>
        <taxon>Fungi</taxon>
        <taxon>Dikarya</taxon>
        <taxon>Ascomycota</taxon>
        <taxon>Pezizomycotina</taxon>
        <taxon>Sordariomycetes</taxon>
        <taxon>Sordariomycetidae</taxon>
        <taxon>Coniochaetales</taxon>
        <taxon>Coniochaetaceae</taxon>
        <taxon>Coniochaeta</taxon>
    </lineage>
</organism>
<dbReference type="GO" id="GO:0006633">
    <property type="term" value="P:fatty acid biosynthetic process"/>
    <property type="evidence" value="ECO:0007669"/>
    <property type="project" value="InterPro"/>
</dbReference>
<dbReference type="GO" id="GO:0031177">
    <property type="term" value="F:phosphopantetheine binding"/>
    <property type="evidence" value="ECO:0007669"/>
    <property type="project" value="InterPro"/>
</dbReference>
<dbReference type="Gene3D" id="3.40.50.720">
    <property type="entry name" value="NAD(P)-binding Rossmann-like Domain"/>
    <property type="match status" value="2"/>
</dbReference>
<dbReference type="InterPro" id="IPR050091">
    <property type="entry name" value="PKS_NRPS_Biosynth_Enz"/>
</dbReference>
<dbReference type="Gene3D" id="3.40.47.10">
    <property type="match status" value="1"/>
</dbReference>
<dbReference type="Gene3D" id="3.40.366.10">
    <property type="entry name" value="Malonyl-Coenzyme A Acyl Carrier Protein, domain 2"/>
    <property type="match status" value="1"/>
</dbReference>
<evidence type="ECO:0000313" key="11">
    <source>
        <dbReference type="Proteomes" id="UP001174691"/>
    </source>
</evidence>
<sequence>MGEDDELLPIAIVGMSCRLPGDISTTNDFWKLMTKGRSTWSPIPKDRFNADAYHHPNPEKKGTLNSQGGYFLSQDLRDFDAGFFDMTKKEAETMDPIQRILLECSYEALENAGIPKENIAGKKVGVFIGLPDMEHRMGNLRDLEDVPMFDPTGAQGAFLAGRIAYYFDLHGPALAVDTACSSSMQAIHLAVQSIRSGESEQAIVGASHIITQPDVWVSMAKLRLFSESGKTHAFDHRAKSGYARGEGVGCLVLKPLPQAVADNDHIRAVIMQTGISHNGRTVGIVAPSMDEQESLIRRVLDEARVDPKDIAFFEAHGTGTKVGDPIEATAIYRAVGKSLTPREPLHIGSVKSNIGHLENASGIVSVIKAALMLEKSFIVPNADFESANPAIPLSKWNMRIPKTQRPWPLNKEYVCVNNFGYSGSNGHAVLRPAPKRTSIEYFDPAKDQERIMAKRLFVISANDETAVRKSMEKLGIFLEQHAELYQTTMPRNLAYTLCQRRSHMPWRVALVANMCSSLALALNSHEAVPRRTSARCPRIAFVFTGQGAQWHAMGRELLGSHPVFASSIKRADSHLLVVGADFSVLEELTRSEKESLVGNAHISQPVCTAVQIALVDLLSAWGIKLCAVTGHSSGEIGAAYASGGLTLESAMSAAYFRGQVIIELKKRYPNLQGAMMAVGAGAEECKPLFKGLQHPLEAVAACENSPDSTTLSGDAEAIDQLAQVFQQMGIFNRKLIVDVAYHSPHMKLIAESYYEAISGIGLCETPSDVAFFSSVRGQKIKAQELGPQYWVDNLTQPVRFSTALEALWTEVEPDILVEVGPHAALKGPIMQTFKKLHVPAAKFPTYLPTLLRGRDATETCLDLAGQLYMRGYDDLNFFSMNHERAEVDTPEMIPVLYSYPWSRQRCWYESRISQQHRFKPFPRHDLLGTLADWSSDLQPTWRNIVRLNDLPWLRDARVRDKIVFPASAFISMVCEAAKQRARLNSDNKDEQWWTFDIHDMHIDKQLLLEDGNGTEIILHMRGSGASDGQDEFQITSFEAKRGWAVNCHGFISTMPFSRTCDLPPKQPGTRRKPGARRLDATSGAHFYLNMASAGVTYPRGFMNIVGVSTDEQGAIAQACIQDTRLDMPLGHESPYLVHPAVLHSMIQLADSDLGFSGDAVPRLPSHFHHIQVRLDGNWKRITGSRFTLQSTRAPRPDSFLVEMYSSAGAETPSISMLGLEHSSWETVKPPAPQPRELCYKVEWEKTAERQTNGVDSEHMGKHGNRVVIVTNRLTNDNLVASLLQLTESVTGTSPEIANLLDIRDYKGFFIVLLELDRTVLSSITAPEWQGVQRLVARSTGILWVTAGAAKVPTNPDRNMISGLLRTARSELACAAATLDLDPFSALEPEAQAELIVDAFMRAVLANDPSADREFAEMDGELVVPRLVADEEMNVPVHRELGKGRPYLQSYRQDKRHLRLKFEVPGSLDSLYFDDDSSVGEQLGEHEVEIEVIATELTDDDSRPAPSGSSPTLIARPCSGIVSSVGPRVKGFSVDDRVCVLAEGVLATHTRVHESSLVHIPDDMDFPTAATLPLVYATAWYSLVTVAHIKASERVLVQLDGDYGLAAVHIARSLGATVFVAADGHQTAEEELEAAGVQPPRVLDPSSIHFARTVSDVTDGTGMDIVLTSTRRSHGSLRDMQKVWATVAPFGRVIHACGGDGNNQGRAPSATVQENATVATVNMLKLGAKRPQVVANALRDVMEWFTQEDRSGSMGRLLVLPMAKLKDGLLLAMKQPLGHVIVVSHSKDPVKVSHPPRSCQLNGEGTHIIIGGTGGLGRSMTRWMIKHGARHIVLVSRSGSQDIKVQQFLDEVHGTAAVQVIVCDVADEGQVRRLMDTCSKTMPPICGVVNAAMALHDGLFEDVSHDAFKATVKAKVAGTWNIHNALQAVDAELDYFVLFSSAAGILGSRGQAAYAAASTFLDSFAAYRCHRGLPATSLDLTAVTGAGYVAENAARAGDIFKNFGGETVSEAEVLALLGLAMSGTSPDHCLTGLKLVPNAAGSLPYYADDPRFTHLAAAAVADNAPSSAESGKLVSFGAALRAAASESEACGIAVQAVQHKLSNVLSVGIQDVDAARSMTSYGLDSLTAIEVRNWIARELRANLQILELLTSGCVNDLAALIVTRAPKS</sequence>
<dbReference type="Pfam" id="PF16197">
    <property type="entry name" value="KAsynt_C_assoc"/>
    <property type="match status" value="1"/>
</dbReference>
<dbReference type="InterPro" id="IPR049900">
    <property type="entry name" value="PKS_mFAS_DH"/>
</dbReference>
<dbReference type="GO" id="GO:0004315">
    <property type="term" value="F:3-oxoacyl-[acyl-carrier-protein] synthase activity"/>
    <property type="evidence" value="ECO:0007669"/>
    <property type="project" value="InterPro"/>
</dbReference>
<dbReference type="Pfam" id="PF02801">
    <property type="entry name" value="Ketoacyl-synt_C"/>
    <property type="match status" value="1"/>
</dbReference>
<dbReference type="InterPro" id="IPR057326">
    <property type="entry name" value="KR_dom"/>
</dbReference>
<dbReference type="InterPro" id="IPR020841">
    <property type="entry name" value="PKS_Beta-ketoAc_synthase_dom"/>
</dbReference>
<dbReference type="SUPFAM" id="SSF55048">
    <property type="entry name" value="Probable ACP-binding domain of malonyl-CoA ACP transacylase"/>
    <property type="match status" value="1"/>
</dbReference>
<evidence type="ECO:0000256" key="3">
    <source>
        <dbReference type="ARBA" id="ARBA00022679"/>
    </source>
</evidence>
<dbReference type="SUPFAM" id="SSF53901">
    <property type="entry name" value="Thiolase-like"/>
    <property type="match status" value="1"/>
</dbReference>
<evidence type="ECO:0000256" key="6">
    <source>
        <dbReference type="PROSITE-ProRule" id="PRU01363"/>
    </source>
</evidence>
<feature type="region of interest" description="N-terminal hotdog fold" evidence="6">
    <location>
        <begin position="924"/>
        <end position="1058"/>
    </location>
</feature>
<dbReference type="GO" id="GO:0004312">
    <property type="term" value="F:fatty acid synthase activity"/>
    <property type="evidence" value="ECO:0007669"/>
    <property type="project" value="TreeGrafter"/>
</dbReference>
<dbReference type="SMART" id="SM00823">
    <property type="entry name" value="PKS_PP"/>
    <property type="match status" value="1"/>
</dbReference>
<dbReference type="SMART" id="SM00829">
    <property type="entry name" value="PKS_ER"/>
    <property type="match status" value="1"/>
</dbReference>
<dbReference type="Gene3D" id="1.10.1200.10">
    <property type="entry name" value="ACP-like"/>
    <property type="match status" value="1"/>
</dbReference>
<dbReference type="Pfam" id="PF23297">
    <property type="entry name" value="ACP_SdgA_C"/>
    <property type="match status" value="1"/>
</dbReference>
<dbReference type="Pfam" id="PF00109">
    <property type="entry name" value="ketoacyl-synt"/>
    <property type="match status" value="1"/>
</dbReference>
<dbReference type="PROSITE" id="PS00012">
    <property type="entry name" value="PHOSPHOPANTETHEINE"/>
    <property type="match status" value="1"/>
</dbReference>
<dbReference type="PROSITE" id="PS50075">
    <property type="entry name" value="CARRIER"/>
    <property type="match status" value="1"/>
</dbReference>
<dbReference type="CDD" id="cd00833">
    <property type="entry name" value="PKS"/>
    <property type="match status" value="1"/>
</dbReference>
<dbReference type="SUPFAM" id="SSF50129">
    <property type="entry name" value="GroES-like"/>
    <property type="match status" value="1"/>
</dbReference>
<dbReference type="InterPro" id="IPR036736">
    <property type="entry name" value="ACP-like_sf"/>
</dbReference>
<dbReference type="InterPro" id="IPR042104">
    <property type="entry name" value="PKS_dehydratase_sf"/>
</dbReference>
<dbReference type="InterPro" id="IPR018201">
    <property type="entry name" value="Ketoacyl_synth_AS"/>
</dbReference>
<name>A0AA38SE03_9PEZI</name>
<evidence type="ECO:0000259" key="8">
    <source>
        <dbReference type="PROSITE" id="PS52004"/>
    </source>
</evidence>
<dbReference type="PANTHER" id="PTHR43775:SF13">
    <property type="entry name" value="POLYKETIDE SYNTHASE 1"/>
    <property type="match status" value="1"/>
</dbReference>
<dbReference type="InterPro" id="IPR016039">
    <property type="entry name" value="Thiolase-like"/>
</dbReference>
<keyword evidence="1" id="KW-0596">Phosphopantetheine</keyword>
<dbReference type="GO" id="GO:0016491">
    <property type="term" value="F:oxidoreductase activity"/>
    <property type="evidence" value="ECO:0007669"/>
    <property type="project" value="UniProtKB-KW"/>
</dbReference>
<dbReference type="InterPro" id="IPR056501">
    <property type="entry name" value="NAD-bd_HRPKS_sdrA"/>
</dbReference>
<dbReference type="PROSITE" id="PS00606">
    <property type="entry name" value="KS3_1"/>
    <property type="match status" value="1"/>
</dbReference>
<keyword evidence="2" id="KW-0597">Phosphoprotein</keyword>
<evidence type="ECO:0000256" key="1">
    <source>
        <dbReference type="ARBA" id="ARBA00022450"/>
    </source>
</evidence>